<dbReference type="Proteomes" id="UP000594892">
    <property type="component" value="Chromosome 2"/>
</dbReference>
<accession>A0AAP9XZL7</accession>
<protein>
    <submittedName>
        <fullName evidence="3">Uncharacterized protein</fullName>
    </submittedName>
</protein>
<sequence>MLDHDCPRAADWLRIAMFFILGIAHAACSVFLEPGAPCVVLLPSIRSGTIASRAAKVRRSTQRRRGPGTGHPGAPAVTARFRLRDGPAP</sequence>
<feature type="region of interest" description="Disordered" evidence="1">
    <location>
        <begin position="53"/>
        <end position="89"/>
    </location>
</feature>
<organism evidence="3 4">
    <name type="scientific">Burkholderia glumae</name>
    <name type="common">Pseudomonas glumae</name>
    <dbReference type="NCBI Taxonomy" id="337"/>
    <lineage>
        <taxon>Bacteria</taxon>
        <taxon>Pseudomonadati</taxon>
        <taxon>Pseudomonadota</taxon>
        <taxon>Betaproteobacteria</taxon>
        <taxon>Burkholderiales</taxon>
        <taxon>Burkholderiaceae</taxon>
        <taxon>Burkholderia</taxon>
    </lineage>
</organism>
<dbReference type="GeneID" id="45699053"/>
<evidence type="ECO:0000256" key="1">
    <source>
        <dbReference type="SAM" id="MobiDB-lite"/>
    </source>
</evidence>
<feature type="transmembrane region" description="Helical" evidence="2">
    <location>
        <begin position="12"/>
        <end position="32"/>
    </location>
</feature>
<dbReference type="RefSeq" id="WP_127913924.1">
    <property type="nucleotide sequence ID" value="NZ_CP065601.1"/>
</dbReference>
<keyword evidence="2" id="KW-0812">Transmembrane</keyword>
<proteinExistence type="predicted"/>
<evidence type="ECO:0000313" key="3">
    <source>
        <dbReference type="EMBL" id="QPQ92037.1"/>
    </source>
</evidence>
<dbReference type="AlphaFoldDB" id="A0AAP9XZL7"/>
<feature type="compositionally biased region" description="Basic residues" evidence="1">
    <location>
        <begin position="55"/>
        <end position="66"/>
    </location>
</feature>
<reference evidence="3 4" key="1">
    <citation type="submission" date="2020-12" db="EMBL/GenBank/DDBJ databases">
        <title>FDA dAtabase for Regulatory Grade micrObial Sequences (FDA-ARGOS): Supporting development and validation of Infectious Disease Dx tests.</title>
        <authorList>
            <person name="Minogue T."/>
            <person name="Wolcott M."/>
            <person name="Wasieloski L."/>
            <person name="Aguilar W."/>
            <person name="Moore D."/>
            <person name="Jaissle J."/>
            <person name="Tallon L."/>
            <person name="Sadzewicz L."/>
            <person name="Zhao X."/>
            <person name="Boylan J."/>
            <person name="Ott S."/>
            <person name="Bowen H."/>
            <person name="Vavikolanu K."/>
            <person name="Mehta A."/>
            <person name="Aluvathingal J."/>
            <person name="Nadendla S."/>
            <person name="Yan Y."/>
            <person name="Sichtig H."/>
        </authorList>
    </citation>
    <scope>NUCLEOTIDE SEQUENCE [LARGE SCALE GENOMIC DNA]</scope>
    <source>
        <strain evidence="3 4">FDAARGOS_949</strain>
    </source>
</reference>
<evidence type="ECO:0000256" key="2">
    <source>
        <dbReference type="SAM" id="Phobius"/>
    </source>
</evidence>
<keyword evidence="2" id="KW-1133">Transmembrane helix</keyword>
<evidence type="ECO:0000313" key="4">
    <source>
        <dbReference type="Proteomes" id="UP000594892"/>
    </source>
</evidence>
<gene>
    <name evidence="3" type="ORF">I6H06_23355</name>
</gene>
<keyword evidence="2" id="KW-0472">Membrane</keyword>
<name>A0AAP9XZL7_BURGL</name>
<dbReference type="EMBL" id="CP065601">
    <property type="protein sequence ID" value="QPQ92037.1"/>
    <property type="molecule type" value="Genomic_DNA"/>
</dbReference>